<gene>
    <name evidence="2" type="ORF">DPMN_031467</name>
</gene>
<evidence type="ECO:0000313" key="2">
    <source>
        <dbReference type="EMBL" id="KAH3868324.1"/>
    </source>
</evidence>
<dbReference type="Proteomes" id="UP000828390">
    <property type="component" value="Unassembled WGS sequence"/>
</dbReference>
<proteinExistence type="predicted"/>
<organism evidence="2 3">
    <name type="scientific">Dreissena polymorpha</name>
    <name type="common">Zebra mussel</name>
    <name type="synonym">Mytilus polymorpha</name>
    <dbReference type="NCBI Taxonomy" id="45954"/>
    <lineage>
        <taxon>Eukaryota</taxon>
        <taxon>Metazoa</taxon>
        <taxon>Spiralia</taxon>
        <taxon>Lophotrochozoa</taxon>
        <taxon>Mollusca</taxon>
        <taxon>Bivalvia</taxon>
        <taxon>Autobranchia</taxon>
        <taxon>Heteroconchia</taxon>
        <taxon>Euheterodonta</taxon>
        <taxon>Imparidentia</taxon>
        <taxon>Neoheterodontei</taxon>
        <taxon>Myida</taxon>
        <taxon>Dreissenoidea</taxon>
        <taxon>Dreissenidae</taxon>
        <taxon>Dreissena</taxon>
    </lineage>
</organism>
<reference evidence="2" key="1">
    <citation type="journal article" date="2019" name="bioRxiv">
        <title>The Genome of the Zebra Mussel, Dreissena polymorpha: A Resource for Invasive Species Research.</title>
        <authorList>
            <person name="McCartney M.A."/>
            <person name="Auch B."/>
            <person name="Kono T."/>
            <person name="Mallez S."/>
            <person name="Zhang Y."/>
            <person name="Obille A."/>
            <person name="Becker A."/>
            <person name="Abrahante J.E."/>
            <person name="Garbe J."/>
            <person name="Badalamenti J.P."/>
            <person name="Herman A."/>
            <person name="Mangelson H."/>
            <person name="Liachko I."/>
            <person name="Sullivan S."/>
            <person name="Sone E.D."/>
            <person name="Koren S."/>
            <person name="Silverstein K.A.T."/>
            <person name="Beckman K.B."/>
            <person name="Gohl D.M."/>
        </authorList>
    </citation>
    <scope>NUCLEOTIDE SEQUENCE</scope>
    <source>
        <strain evidence="2">Duluth1</strain>
        <tissue evidence="2">Whole animal</tissue>
    </source>
</reference>
<feature type="compositionally biased region" description="Polar residues" evidence="1">
    <location>
        <begin position="38"/>
        <end position="51"/>
    </location>
</feature>
<accession>A0A9D4M287</accession>
<feature type="compositionally biased region" description="Basic and acidic residues" evidence="1">
    <location>
        <begin position="1"/>
        <end position="24"/>
    </location>
</feature>
<keyword evidence="3" id="KW-1185">Reference proteome</keyword>
<reference evidence="2" key="2">
    <citation type="submission" date="2020-11" db="EMBL/GenBank/DDBJ databases">
        <authorList>
            <person name="McCartney M.A."/>
            <person name="Auch B."/>
            <person name="Kono T."/>
            <person name="Mallez S."/>
            <person name="Becker A."/>
            <person name="Gohl D.M."/>
            <person name="Silverstein K.A.T."/>
            <person name="Koren S."/>
            <person name="Bechman K.B."/>
            <person name="Herman A."/>
            <person name="Abrahante J.E."/>
            <person name="Garbe J."/>
        </authorList>
    </citation>
    <scope>NUCLEOTIDE SEQUENCE</scope>
    <source>
        <strain evidence="2">Duluth1</strain>
        <tissue evidence="2">Whole animal</tissue>
    </source>
</reference>
<evidence type="ECO:0000256" key="1">
    <source>
        <dbReference type="SAM" id="MobiDB-lite"/>
    </source>
</evidence>
<dbReference type="EMBL" id="JAIWYP010000002">
    <property type="protein sequence ID" value="KAH3868324.1"/>
    <property type="molecule type" value="Genomic_DNA"/>
</dbReference>
<protein>
    <submittedName>
        <fullName evidence="2">Uncharacterized protein</fullName>
    </submittedName>
</protein>
<feature type="region of interest" description="Disordered" evidence="1">
    <location>
        <begin position="1"/>
        <end position="69"/>
    </location>
</feature>
<dbReference type="AlphaFoldDB" id="A0A9D4M287"/>
<sequence>MAPDTKVPDDGKTDGRKDGRKDGQRQNNIPPPMAGDNYSPQTHGYQDNKLQPSELMFKDLRTKHKTLSN</sequence>
<evidence type="ECO:0000313" key="3">
    <source>
        <dbReference type="Proteomes" id="UP000828390"/>
    </source>
</evidence>
<comment type="caution">
    <text evidence="2">The sequence shown here is derived from an EMBL/GenBank/DDBJ whole genome shotgun (WGS) entry which is preliminary data.</text>
</comment>
<name>A0A9D4M287_DREPO</name>